<dbReference type="InterPro" id="IPR041678">
    <property type="entry name" value="TetR_C_16"/>
</dbReference>
<gene>
    <name evidence="4" type="ORF">GCM10022232_84280</name>
</gene>
<feature type="domain" description="HTH tetR-type" evidence="3">
    <location>
        <begin position="13"/>
        <end position="73"/>
    </location>
</feature>
<proteinExistence type="predicted"/>
<dbReference type="InterPro" id="IPR009057">
    <property type="entry name" value="Homeodomain-like_sf"/>
</dbReference>
<dbReference type="SUPFAM" id="SSF48498">
    <property type="entry name" value="Tetracyclin repressor-like, C-terminal domain"/>
    <property type="match status" value="1"/>
</dbReference>
<dbReference type="SUPFAM" id="SSF46689">
    <property type="entry name" value="Homeodomain-like"/>
    <property type="match status" value="1"/>
</dbReference>
<keyword evidence="1 2" id="KW-0238">DNA-binding</keyword>
<dbReference type="InterPro" id="IPR001647">
    <property type="entry name" value="HTH_TetR"/>
</dbReference>
<evidence type="ECO:0000259" key="3">
    <source>
        <dbReference type="PROSITE" id="PS50977"/>
    </source>
</evidence>
<dbReference type="EMBL" id="BAAAZX010000038">
    <property type="protein sequence ID" value="GAA4025906.1"/>
    <property type="molecule type" value="Genomic_DNA"/>
</dbReference>
<dbReference type="Gene3D" id="1.10.10.60">
    <property type="entry name" value="Homeodomain-like"/>
    <property type="match status" value="1"/>
</dbReference>
<evidence type="ECO:0000313" key="4">
    <source>
        <dbReference type="EMBL" id="GAA4025906.1"/>
    </source>
</evidence>
<dbReference type="Pfam" id="PF17920">
    <property type="entry name" value="TetR_C_16"/>
    <property type="match status" value="1"/>
</dbReference>
<feature type="DNA-binding region" description="H-T-H motif" evidence="2">
    <location>
        <begin position="36"/>
        <end position="55"/>
    </location>
</feature>
<dbReference type="PRINTS" id="PR00455">
    <property type="entry name" value="HTHTETR"/>
</dbReference>
<keyword evidence="5" id="KW-1185">Reference proteome</keyword>
<accession>A0ABP7TGT3</accession>
<evidence type="ECO:0000256" key="1">
    <source>
        <dbReference type="ARBA" id="ARBA00023125"/>
    </source>
</evidence>
<reference evidence="5" key="1">
    <citation type="journal article" date="2019" name="Int. J. Syst. Evol. Microbiol.">
        <title>The Global Catalogue of Microorganisms (GCM) 10K type strain sequencing project: providing services to taxonomists for standard genome sequencing and annotation.</title>
        <authorList>
            <consortium name="The Broad Institute Genomics Platform"/>
            <consortium name="The Broad Institute Genome Sequencing Center for Infectious Disease"/>
            <person name="Wu L."/>
            <person name="Ma J."/>
        </authorList>
    </citation>
    <scope>NUCLEOTIDE SEQUENCE [LARGE SCALE GENOMIC DNA]</scope>
    <source>
        <strain evidence="5">JCM 16924</strain>
    </source>
</reference>
<dbReference type="Proteomes" id="UP001500456">
    <property type="component" value="Unassembled WGS sequence"/>
</dbReference>
<comment type="caution">
    <text evidence="4">The sequence shown here is derived from an EMBL/GenBank/DDBJ whole genome shotgun (WGS) entry which is preliminary data.</text>
</comment>
<sequence>MSRGSKGRRPGTGSARAEILDAARTAFAEHGYEGTTLRAIACAAGVDASLIHHFFGPKEEVFLAAIGPAPRLAPPQPGAPGEAAERILRSCLDQWESPEHRAPVLAVVRSTVSHAQAAARLRHFVATELHGTLARTRPGPDPAVRATLVGSQLIGLMMARHVVPMEPLASADRDTVVRLLAPALGRCLNTSPDR</sequence>
<dbReference type="PANTHER" id="PTHR30055:SF235">
    <property type="entry name" value="TRANSCRIPTIONAL REGULATORY PROTEIN"/>
    <property type="match status" value="1"/>
</dbReference>
<name>A0ABP7TGT3_9ACTN</name>
<dbReference type="InterPro" id="IPR036271">
    <property type="entry name" value="Tet_transcr_reg_TetR-rel_C_sf"/>
</dbReference>
<dbReference type="InterPro" id="IPR050109">
    <property type="entry name" value="HTH-type_TetR-like_transc_reg"/>
</dbReference>
<organism evidence="4 5">
    <name type="scientific">Streptomyces plumbiresistens</name>
    <dbReference type="NCBI Taxonomy" id="511811"/>
    <lineage>
        <taxon>Bacteria</taxon>
        <taxon>Bacillati</taxon>
        <taxon>Actinomycetota</taxon>
        <taxon>Actinomycetes</taxon>
        <taxon>Kitasatosporales</taxon>
        <taxon>Streptomycetaceae</taxon>
        <taxon>Streptomyces</taxon>
    </lineage>
</organism>
<evidence type="ECO:0000313" key="5">
    <source>
        <dbReference type="Proteomes" id="UP001500456"/>
    </source>
</evidence>
<protein>
    <submittedName>
        <fullName evidence="4">TetR family transcriptional regulator</fullName>
    </submittedName>
</protein>
<dbReference type="PANTHER" id="PTHR30055">
    <property type="entry name" value="HTH-TYPE TRANSCRIPTIONAL REGULATOR RUTR"/>
    <property type="match status" value="1"/>
</dbReference>
<dbReference type="RefSeq" id="WP_345570705.1">
    <property type="nucleotide sequence ID" value="NZ_BAAAZX010000038.1"/>
</dbReference>
<dbReference type="Gene3D" id="1.10.357.10">
    <property type="entry name" value="Tetracycline Repressor, domain 2"/>
    <property type="match status" value="1"/>
</dbReference>
<evidence type="ECO:0000256" key="2">
    <source>
        <dbReference type="PROSITE-ProRule" id="PRU00335"/>
    </source>
</evidence>
<dbReference type="PROSITE" id="PS50977">
    <property type="entry name" value="HTH_TETR_2"/>
    <property type="match status" value="1"/>
</dbReference>
<dbReference type="Pfam" id="PF00440">
    <property type="entry name" value="TetR_N"/>
    <property type="match status" value="1"/>
</dbReference>